<evidence type="ECO:0000313" key="1">
    <source>
        <dbReference type="EMBL" id="TVX92239.1"/>
    </source>
</evidence>
<keyword evidence="2" id="KW-1185">Reference proteome</keyword>
<dbReference type="RefSeq" id="WP_144987506.1">
    <property type="nucleotide sequence ID" value="NZ_VNJK01000001.1"/>
</dbReference>
<comment type="caution">
    <text evidence="1">The sequence shown here is derived from an EMBL/GenBank/DDBJ whole genome shotgun (WGS) entry which is preliminary data.</text>
</comment>
<dbReference type="OrthoDB" id="9942424at2"/>
<dbReference type="EMBL" id="VNJK01000001">
    <property type="protein sequence ID" value="TVX92239.1"/>
    <property type="molecule type" value="Genomic_DNA"/>
</dbReference>
<evidence type="ECO:0000313" key="2">
    <source>
        <dbReference type="Proteomes" id="UP000318102"/>
    </source>
</evidence>
<sequence length="139" mass="16182">MDNFDRTLELIMTTLPENKGIQEQLEKLEMKSQFRAPEMEGLNWFELAHSLKMLQVEELALVLATQADAIHFTKEEKKEIEVGLLKNRTMHYKIIGSSKTSDQDKTKSKEYLTHCKSAIMKVTDDPQFIHHIFEGNEEQ</sequence>
<accession>A0A559IX94</accession>
<proteinExistence type="predicted"/>
<name>A0A559IX94_9BACL</name>
<protein>
    <submittedName>
        <fullName evidence="1">Uncharacterized protein</fullName>
    </submittedName>
</protein>
<dbReference type="Proteomes" id="UP000318102">
    <property type="component" value="Unassembled WGS sequence"/>
</dbReference>
<dbReference type="AlphaFoldDB" id="A0A559IX94"/>
<gene>
    <name evidence="1" type="ORF">FPZ44_03690</name>
</gene>
<organism evidence="1 2">
    <name type="scientific">Paenibacillus agilis</name>
    <dbReference type="NCBI Taxonomy" id="3020863"/>
    <lineage>
        <taxon>Bacteria</taxon>
        <taxon>Bacillati</taxon>
        <taxon>Bacillota</taxon>
        <taxon>Bacilli</taxon>
        <taxon>Bacillales</taxon>
        <taxon>Paenibacillaceae</taxon>
        <taxon>Paenibacillus</taxon>
    </lineage>
</organism>
<reference evidence="1 2" key="1">
    <citation type="submission" date="2019-07" db="EMBL/GenBank/DDBJ databases">
        <authorList>
            <person name="Kim J."/>
        </authorList>
    </citation>
    <scope>NUCLEOTIDE SEQUENCE [LARGE SCALE GENOMIC DNA]</scope>
    <source>
        <strain evidence="1 2">N4</strain>
    </source>
</reference>